<dbReference type="AlphaFoldDB" id="A0A1D1V5W0"/>
<dbReference type="GO" id="GO:0043161">
    <property type="term" value="P:proteasome-mediated ubiquitin-dependent protein catabolic process"/>
    <property type="evidence" value="ECO:0007669"/>
    <property type="project" value="TreeGrafter"/>
</dbReference>
<dbReference type="InterPro" id="IPR000058">
    <property type="entry name" value="Znf_AN1"/>
</dbReference>
<keyword evidence="1" id="KW-0479">Metal-binding</keyword>
<evidence type="ECO:0000256" key="6">
    <source>
        <dbReference type="SAM" id="MobiDB-lite"/>
    </source>
</evidence>
<dbReference type="InterPro" id="IPR035896">
    <property type="entry name" value="AN1-like_Znf"/>
</dbReference>
<accession>A0A1D1V5W0</accession>
<dbReference type="STRING" id="947166.A0A1D1V5W0"/>
<dbReference type="Pfam" id="PF01428">
    <property type="entry name" value="zf-AN1"/>
    <property type="match status" value="2"/>
</dbReference>
<dbReference type="PROSITE" id="PS50330">
    <property type="entry name" value="UIM"/>
    <property type="match status" value="2"/>
</dbReference>
<comment type="caution">
    <text evidence="8">The sequence shown here is derived from an EMBL/GenBank/DDBJ whole genome shotgun (WGS) entry which is preliminary data.</text>
</comment>
<dbReference type="GO" id="GO:0005783">
    <property type="term" value="C:endoplasmic reticulum"/>
    <property type="evidence" value="ECO:0007669"/>
    <property type="project" value="TreeGrafter"/>
</dbReference>
<dbReference type="GO" id="GO:0008270">
    <property type="term" value="F:zinc ion binding"/>
    <property type="evidence" value="ECO:0007669"/>
    <property type="project" value="UniProtKB-KW"/>
</dbReference>
<dbReference type="OrthoDB" id="431929at2759"/>
<feature type="compositionally biased region" description="Low complexity" evidence="6">
    <location>
        <begin position="166"/>
        <end position="186"/>
    </location>
</feature>
<evidence type="ECO:0000259" key="7">
    <source>
        <dbReference type="PROSITE" id="PS51039"/>
    </source>
</evidence>
<keyword evidence="9" id="KW-1185">Reference proteome</keyword>
<dbReference type="GO" id="GO:0045047">
    <property type="term" value="P:protein targeting to ER"/>
    <property type="evidence" value="ECO:0007669"/>
    <property type="project" value="TreeGrafter"/>
</dbReference>
<feature type="domain" description="AN1-type" evidence="7">
    <location>
        <begin position="99"/>
        <end position="147"/>
    </location>
</feature>
<dbReference type="Pfam" id="PF25403">
    <property type="entry name" value="zf-C2H2_ZFAND2"/>
    <property type="match status" value="1"/>
</dbReference>
<dbReference type="PANTHER" id="PTHR14677">
    <property type="entry name" value="ARSENITE INDUCUBLE RNA ASSOCIATED PROTEIN AIP-1-RELATED"/>
    <property type="match status" value="1"/>
</dbReference>
<reference evidence="8 9" key="1">
    <citation type="journal article" date="2016" name="Nat. Commun.">
        <title>Extremotolerant tardigrade genome and improved radiotolerance of human cultured cells by tardigrade-unique protein.</title>
        <authorList>
            <person name="Hashimoto T."/>
            <person name="Horikawa D.D."/>
            <person name="Saito Y."/>
            <person name="Kuwahara H."/>
            <person name="Kozuka-Hata H."/>
            <person name="Shin-I T."/>
            <person name="Minakuchi Y."/>
            <person name="Ohishi K."/>
            <person name="Motoyama A."/>
            <person name="Aizu T."/>
            <person name="Enomoto A."/>
            <person name="Kondo K."/>
            <person name="Tanaka S."/>
            <person name="Hara Y."/>
            <person name="Koshikawa S."/>
            <person name="Sagara H."/>
            <person name="Miura T."/>
            <person name="Yokobori S."/>
            <person name="Miyagawa K."/>
            <person name="Suzuki Y."/>
            <person name="Kubo T."/>
            <person name="Oyama M."/>
            <person name="Kohara Y."/>
            <person name="Fujiyama A."/>
            <person name="Arakawa K."/>
            <person name="Katayama T."/>
            <person name="Toyoda A."/>
            <person name="Kunieda T."/>
        </authorList>
    </citation>
    <scope>NUCLEOTIDE SEQUENCE [LARGE SCALE GENOMIC DNA]</scope>
    <source>
        <strain evidence="8 9">YOKOZUNA-1</strain>
    </source>
</reference>
<evidence type="ECO:0000256" key="4">
    <source>
        <dbReference type="ARBA" id="ARBA00022833"/>
    </source>
</evidence>
<keyword evidence="2" id="KW-0677">Repeat</keyword>
<feature type="region of interest" description="Disordered" evidence="6">
    <location>
        <begin position="166"/>
        <end position="216"/>
    </location>
</feature>
<dbReference type="InterPro" id="IPR057357">
    <property type="entry name" value="Znf-C2H2_ZFAND2A/B"/>
</dbReference>
<keyword evidence="4" id="KW-0862">Zinc</keyword>
<protein>
    <recommendedName>
        <fullName evidence="7">AN1-type domain-containing protein</fullName>
    </recommendedName>
</protein>
<dbReference type="Gene3D" id="4.10.1110.10">
    <property type="entry name" value="AN1-like Zinc finger"/>
    <property type="match status" value="2"/>
</dbReference>
<evidence type="ECO:0000256" key="2">
    <source>
        <dbReference type="ARBA" id="ARBA00022737"/>
    </source>
</evidence>
<organism evidence="8 9">
    <name type="scientific">Ramazzottius varieornatus</name>
    <name type="common">Water bear</name>
    <name type="synonym">Tardigrade</name>
    <dbReference type="NCBI Taxonomy" id="947166"/>
    <lineage>
        <taxon>Eukaryota</taxon>
        <taxon>Metazoa</taxon>
        <taxon>Ecdysozoa</taxon>
        <taxon>Tardigrada</taxon>
        <taxon>Eutardigrada</taxon>
        <taxon>Parachela</taxon>
        <taxon>Hypsibioidea</taxon>
        <taxon>Ramazzottiidae</taxon>
        <taxon>Ramazzottius</taxon>
    </lineage>
</organism>
<name>A0A1D1V5W0_RAMVA</name>
<feature type="domain" description="AN1-type" evidence="7">
    <location>
        <begin position="9"/>
        <end position="57"/>
    </location>
</feature>
<dbReference type="PANTHER" id="PTHR14677:SF20">
    <property type="entry name" value="ZINC FINGER AN1-TYPE CONTAINING 2A-RELATED"/>
    <property type="match status" value="1"/>
</dbReference>
<keyword evidence="3 5" id="KW-0863">Zinc-finger</keyword>
<evidence type="ECO:0000256" key="5">
    <source>
        <dbReference type="PROSITE-ProRule" id="PRU00449"/>
    </source>
</evidence>
<sequence length="244" mass="26818">MARTPKDVFHAGEYCSVSTCNRLDFLPVKCDGCSKKFCNDHFRYEQHQCLSGRLQDNQVPVCPLCSKPVPVKKGEVPDIRVGQHIDADCPSETAVSKRKVFENRCSAKGCKKKEMMRVECTNCRKTFCLAHRFPDDHSCQGAQVTESGGVSNRSGAAAMARIAALARRSQPEPSSASSKPKNASQNPDQNLSQDEQLARALQMSMAGISPSSQEEEDLALAQALAMSEAEYRNQPQKKTNCVMS</sequence>
<proteinExistence type="predicted"/>
<gene>
    <name evidence="8" type="primary">RvY_07623-1</name>
    <name evidence="8" type="synonym">RvY_07623.1</name>
    <name evidence="8" type="ORF">RvY_07623</name>
</gene>
<dbReference type="SMART" id="SM00154">
    <property type="entry name" value="ZnF_AN1"/>
    <property type="match status" value="2"/>
</dbReference>
<dbReference type="SUPFAM" id="SSF118310">
    <property type="entry name" value="AN1-like Zinc finger"/>
    <property type="match status" value="2"/>
</dbReference>
<evidence type="ECO:0000313" key="8">
    <source>
        <dbReference type="EMBL" id="GAU96135.1"/>
    </source>
</evidence>
<dbReference type="Proteomes" id="UP000186922">
    <property type="component" value="Unassembled WGS sequence"/>
</dbReference>
<dbReference type="SMART" id="SM00726">
    <property type="entry name" value="UIM"/>
    <property type="match status" value="2"/>
</dbReference>
<dbReference type="PROSITE" id="PS51039">
    <property type="entry name" value="ZF_AN1"/>
    <property type="match status" value="2"/>
</dbReference>
<evidence type="ECO:0000256" key="3">
    <source>
        <dbReference type="ARBA" id="ARBA00022771"/>
    </source>
</evidence>
<evidence type="ECO:0000313" key="9">
    <source>
        <dbReference type="Proteomes" id="UP000186922"/>
    </source>
</evidence>
<evidence type="ECO:0000256" key="1">
    <source>
        <dbReference type="ARBA" id="ARBA00022723"/>
    </source>
</evidence>
<dbReference type="InterPro" id="IPR003903">
    <property type="entry name" value="UIM_dom"/>
</dbReference>
<dbReference type="EMBL" id="BDGG01000003">
    <property type="protein sequence ID" value="GAU96135.1"/>
    <property type="molecule type" value="Genomic_DNA"/>
</dbReference>